<reference evidence="1" key="1">
    <citation type="submission" date="2018-02" db="EMBL/GenBank/DDBJ databases">
        <title>Rhizophora mucronata_Transcriptome.</title>
        <authorList>
            <person name="Meera S.P."/>
            <person name="Sreeshan A."/>
            <person name="Augustine A."/>
        </authorList>
    </citation>
    <scope>NUCLEOTIDE SEQUENCE</scope>
    <source>
        <tissue evidence="1">Leaf</tissue>
    </source>
</reference>
<proteinExistence type="predicted"/>
<evidence type="ECO:0000313" key="1">
    <source>
        <dbReference type="EMBL" id="MBX58555.1"/>
    </source>
</evidence>
<organism evidence="1">
    <name type="scientific">Rhizophora mucronata</name>
    <name type="common">Asiatic mangrove</name>
    <dbReference type="NCBI Taxonomy" id="61149"/>
    <lineage>
        <taxon>Eukaryota</taxon>
        <taxon>Viridiplantae</taxon>
        <taxon>Streptophyta</taxon>
        <taxon>Embryophyta</taxon>
        <taxon>Tracheophyta</taxon>
        <taxon>Spermatophyta</taxon>
        <taxon>Magnoliopsida</taxon>
        <taxon>eudicotyledons</taxon>
        <taxon>Gunneridae</taxon>
        <taxon>Pentapetalae</taxon>
        <taxon>rosids</taxon>
        <taxon>fabids</taxon>
        <taxon>Malpighiales</taxon>
        <taxon>Rhizophoraceae</taxon>
        <taxon>Rhizophora</taxon>
    </lineage>
</organism>
<protein>
    <submittedName>
        <fullName evidence="1">Uncharacterized protein</fullName>
    </submittedName>
</protein>
<dbReference type="AlphaFoldDB" id="A0A2P2PV12"/>
<name>A0A2P2PV12_RHIMU</name>
<dbReference type="EMBL" id="GGEC01078071">
    <property type="protein sequence ID" value="MBX58555.1"/>
    <property type="molecule type" value="Transcribed_RNA"/>
</dbReference>
<sequence length="38" mass="4461">MLRLLSVCFDTQHLSRPPFYNMQILGRKLPQSFPVAKK</sequence>
<accession>A0A2P2PV12</accession>